<dbReference type="SMART" id="SM00487">
    <property type="entry name" value="DEXDc"/>
    <property type="match status" value="1"/>
</dbReference>
<dbReference type="FunFam" id="3.40.50.300:FF:000437">
    <property type="entry name" value="ATP-dependent DNA helicase DinG"/>
    <property type="match status" value="1"/>
</dbReference>
<evidence type="ECO:0000313" key="13">
    <source>
        <dbReference type="EMBL" id="WOT02672.1"/>
    </source>
</evidence>
<sequence>MEKTQELLATAVEAIGGTPRPGQQKMAEAVANAFATGRHLAVQAGTGTGKSLAYLVPSLSYAHVQDACVIVATATLALQRQLVERDLPRLTEALGGDYSYAILKGRSNYVCLNKLAGENALIGAEDYQWMEPYLKRVYAWAEDTETGDKDHLDPGVPPAVWAKVSTTAQECPGASVCPHGDDCFAEKARAAARDVDVVVTNHALLAIDAVSPAEILPPHDAVVIDEAHELVDRITAVSTATISVMALKMAATRVEKILEKNNPSVDKLREVTDELDEVLPELPLGRWVDGIPEVAVPPLGAISEALDTVGTELSLTSVDAETDPETYAEKQSLMSHIGGLAEGIDRMLEGSEEDVVWLEVDRRDERRLMVAPLSVASTLADNLFEHNTTVLTSATLALGGSFDALAASWGLTGLTWDGLDVGTPFDTQGSAIMYLASHLPPPGRDGLSPELLDELETLITAAGGRTLGLFSSRRAAEQAAEELRTRLPFDIYCQGDDIIGTLIERFAADENSCLFGTRSLWQGVDVPGPSLSLVTIDRIPFPRPDDPLSQARKEAADARGGNGFMQVAATHAALLMAQGAGRLLRSTTDRGVVAILDSRIATKRYGKFILRSIPPMWTTTNLATVTGALTRLVAARHSTN</sequence>
<keyword evidence="2" id="KW-0547">Nucleotide-binding</keyword>
<evidence type="ECO:0000256" key="10">
    <source>
        <dbReference type="ARBA" id="ARBA00079061"/>
    </source>
</evidence>
<dbReference type="SMART" id="SM00491">
    <property type="entry name" value="HELICc2"/>
    <property type="match status" value="1"/>
</dbReference>
<dbReference type="InterPro" id="IPR014001">
    <property type="entry name" value="Helicase_ATP-bd"/>
</dbReference>
<evidence type="ECO:0000313" key="14">
    <source>
        <dbReference type="Proteomes" id="UP000234560"/>
    </source>
</evidence>
<evidence type="ECO:0000256" key="4">
    <source>
        <dbReference type="ARBA" id="ARBA00022806"/>
    </source>
</evidence>
<comment type="similarity">
    <text evidence="6">Belongs to the helicase family. DinG subfamily.</text>
</comment>
<keyword evidence="4 13" id="KW-0347">Helicase</keyword>
<gene>
    <name evidence="13" type="ORF">CYJ47_02540</name>
</gene>
<comment type="catalytic activity">
    <reaction evidence="8">
        <text>ATP + H2O = ADP + phosphate + H(+)</text>
        <dbReference type="Rhea" id="RHEA:13065"/>
        <dbReference type="ChEBI" id="CHEBI:15377"/>
        <dbReference type="ChEBI" id="CHEBI:15378"/>
        <dbReference type="ChEBI" id="CHEBI:30616"/>
        <dbReference type="ChEBI" id="CHEBI:43474"/>
        <dbReference type="ChEBI" id="CHEBI:456216"/>
        <dbReference type="EC" id="5.6.2.3"/>
    </reaction>
</comment>
<evidence type="ECO:0000256" key="3">
    <source>
        <dbReference type="ARBA" id="ARBA00022801"/>
    </source>
</evidence>
<reference evidence="13" key="1">
    <citation type="submission" date="2017-12" db="EMBL/GenBank/DDBJ databases">
        <authorList>
            <person name="Thomas-White K."/>
            <person name="Wolfe A.J."/>
        </authorList>
    </citation>
    <scope>NUCLEOTIDE SEQUENCE</scope>
    <source>
        <strain evidence="13">UMB0763</strain>
    </source>
</reference>
<evidence type="ECO:0000256" key="6">
    <source>
        <dbReference type="ARBA" id="ARBA00038058"/>
    </source>
</evidence>
<accession>A0AAF0YSM9</accession>
<evidence type="ECO:0000259" key="12">
    <source>
        <dbReference type="PROSITE" id="PS51193"/>
    </source>
</evidence>
<protein>
    <recommendedName>
        <fullName evidence="9">ATP-dependent helicase DinG</fullName>
        <ecNumber evidence="7">5.6.2.3</ecNumber>
    </recommendedName>
    <alternativeName>
        <fullName evidence="10">DNA 5'-3' helicase DinG</fullName>
    </alternativeName>
</protein>
<evidence type="ECO:0000256" key="2">
    <source>
        <dbReference type="ARBA" id="ARBA00022741"/>
    </source>
</evidence>
<dbReference type="Pfam" id="PF00270">
    <property type="entry name" value="DEAD"/>
    <property type="match status" value="1"/>
</dbReference>
<dbReference type="SUPFAM" id="SSF52540">
    <property type="entry name" value="P-loop containing nucleoside triphosphate hydrolases"/>
    <property type="match status" value="1"/>
</dbReference>
<dbReference type="GO" id="GO:0016818">
    <property type="term" value="F:hydrolase activity, acting on acid anhydrides, in phosphorus-containing anhydrides"/>
    <property type="evidence" value="ECO:0007669"/>
    <property type="project" value="InterPro"/>
</dbReference>
<evidence type="ECO:0000256" key="8">
    <source>
        <dbReference type="ARBA" id="ARBA00048954"/>
    </source>
</evidence>
<reference evidence="13" key="2">
    <citation type="submission" date="2023-10" db="EMBL/GenBank/DDBJ databases">
        <authorList>
            <person name="Choi B."/>
        </authorList>
    </citation>
    <scope>NUCLEOTIDE SEQUENCE</scope>
    <source>
        <strain evidence="13">UMB0763</strain>
    </source>
</reference>
<comment type="cofactor">
    <cofactor evidence="1">
        <name>[4Fe-4S] cluster</name>
        <dbReference type="ChEBI" id="CHEBI:49883"/>
    </cofactor>
</comment>
<dbReference type="InterPro" id="IPR006555">
    <property type="entry name" value="ATP-dep_Helicase_C"/>
</dbReference>
<dbReference type="GO" id="GO:0043139">
    <property type="term" value="F:5'-3' DNA helicase activity"/>
    <property type="evidence" value="ECO:0007669"/>
    <property type="project" value="UniProtKB-EC"/>
</dbReference>
<organism evidence="13 14">
    <name type="scientific">Corynebacterium pyruviciproducens</name>
    <dbReference type="NCBI Taxonomy" id="598660"/>
    <lineage>
        <taxon>Bacteria</taxon>
        <taxon>Bacillati</taxon>
        <taxon>Actinomycetota</taxon>
        <taxon>Actinomycetes</taxon>
        <taxon>Mycobacteriales</taxon>
        <taxon>Corynebacteriaceae</taxon>
        <taxon>Corynebacterium</taxon>
    </lineage>
</organism>
<keyword evidence="3 13" id="KW-0378">Hydrolase</keyword>
<keyword evidence="5" id="KW-0067">ATP-binding</keyword>
<dbReference type="EMBL" id="CP136958">
    <property type="protein sequence ID" value="WOT02672.1"/>
    <property type="molecule type" value="Genomic_DNA"/>
</dbReference>
<proteinExistence type="inferred from homology"/>
<evidence type="ECO:0000256" key="9">
    <source>
        <dbReference type="ARBA" id="ARBA00073590"/>
    </source>
</evidence>
<dbReference type="InterPro" id="IPR011545">
    <property type="entry name" value="DEAD/DEAH_box_helicase_dom"/>
</dbReference>
<dbReference type="PANTHER" id="PTHR11472">
    <property type="entry name" value="DNA REPAIR DEAD HELICASE RAD3/XP-D SUBFAMILY MEMBER"/>
    <property type="match status" value="1"/>
</dbReference>
<evidence type="ECO:0000256" key="7">
    <source>
        <dbReference type="ARBA" id="ARBA00044969"/>
    </source>
</evidence>
<dbReference type="PROSITE" id="PS51192">
    <property type="entry name" value="HELICASE_ATP_BIND_1"/>
    <property type="match status" value="1"/>
</dbReference>
<dbReference type="GO" id="GO:0003676">
    <property type="term" value="F:nucleic acid binding"/>
    <property type="evidence" value="ECO:0007669"/>
    <property type="project" value="InterPro"/>
</dbReference>
<dbReference type="Gene3D" id="3.40.50.300">
    <property type="entry name" value="P-loop containing nucleotide triphosphate hydrolases"/>
    <property type="match status" value="2"/>
</dbReference>
<dbReference type="AlphaFoldDB" id="A0AAF0YSM9"/>
<dbReference type="GO" id="GO:0006139">
    <property type="term" value="P:nucleobase-containing compound metabolic process"/>
    <property type="evidence" value="ECO:0007669"/>
    <property type="project" value="InterPro"/>
</dbReference>
<name>A0AAF0YSM9_9CORY</name>
<dbReference type="RefSeq" id="WP_016458030.1">
    <property type="nucleotide sequence ID" value="NZ_CP136958.1"/>
</dbReference>
<dbReference type="PROSITE" id="PS51193">
    <property type="entry name" value="HELICASE_ATP_BIND_2"/>
    <property type="match status" value="1"/>
</dbReference>
<dbReference type="GO" id="GO:0005524">
    <property type="term" value="F:ATP binding"/>
    <property type="evidence" value="ECO:0007669"/>
    <property type="project" value="UniProtKB-KW"/>
</dbReference>
<feature type="domain" description="Helicase ATP-binding" evidence="12">
    <location>
        <begin position="9"/>
        <end position="282"/>
    </location>
</feature>
<dbReference type="InterPro" id="IPR027417">
    <property type="entry name" value="P-loop_NTPase"/>
</dbReference>
<dbReference type="InterPro" id="IPR045028">
    <property type="entry name" value="DinG/Rad3-like"/>
</dbReference>
<dbReference type="InterPro" id="IPR014013">
    <property type="entry name" value="Helic_SF1/SF2_ATP-bd_DinG/Rad3"/>
</dbReference>
<feature type="domain" description="Helicase ATP-binding" evidence="11">
    <location>
        <begin position="31"/>
        <end position="260"/>
    </location>
</feature>
<dbReference type="EC" id="5.6.2.3" evidence="7"/>
<evidence type="ECO:0000259" key="11">
    <source>
        <dbReference type="PROSITE" id="PS51192"/>
    </source>
</evidence>
<evidence type="ECO:0000256" key="5">
    <source>
        <dbReference type="ARBA" id="ARBA00022840"/>
    </source>
</evidence>
<dbReference type="PANTHER" id="PTHR11472:SF34">
    <property type="entry name" value="REGULATOR OF TELOMERE ELONGATION HELICASE 1"/>
    <property type="match status" value="1"/>
</dbReference>
<dbReference type="Proteomes" id="UP000234560">
    <property type="component" value="Chromosome"/>
</dbReference>
<evidence type="ECO:0000256" key="1">
    <source>
        <dbReference type="ARBA" id="ARBA00001966"/>
    </source>
</evidence>
<dbReference type="Pfam" id="PF13307">
    <property type="entry name" value="Helicase_C_2"/>
    <property type="match status" value="1"/>
</dbReference>
<dbReference type="KEGG" id="cpyr:CYJ47_02540"/>